<comment type="similarity">
    <text evidence="1">Belongs to the alkB family.</text>
</comment>
<dbReference type="PROSITE" id="PS51471">
    <property type="entry name" value="FE2OG_OXY"/>
    <property type="match status" value="1"/>
</dbReference>
<keyword evidence="10" id="KW-1185">Reference proteome</keyword>
<feature type="binding site" evidence="6">
    <location>
        <position position="204"/>
    </location>
    <ligand>
        <name>Fe cation</name>
        <dbReference type="ChEBI" id="CHEBI:24875"/>
        <note>catalytic</note>
    </ligand>
</feature>
<name>A0AAE0EPX8_9CHLO</name>
<evidence type="ECO:0000313" key="10">
    <source>
        <dbReference type="Proteomes" id="UP001190700"/>
    </source>
</evidence>
<dbReference type="PANTHER" id="PTHR16557:SF2">
    <property type="entry name" value="NUCLEIC ACID DIOXYGENASE ALKBH1"/>
    <property type="match status" value="1"/>
</dbReference>
<keyword evidence="3" id="KW-0223">Dioxygenase</keyword>
<dbReference type="InterPro" id="IPR005123">
    <property type="entry name" value="Oxoglu/Fe-dep_dioxygenase_dom"/>
</dbReference>
<dbReference type="Pfam" id="PF23202">
    <property type="entry name" value="PAH_ZNF598"/>
    <property type="match status" value="1"/>
</dbReference>
<accession>A0AAE0EPX8</accession>
<dbReference type="GO" id="GO:0035515">
    <property type="term" value="F:oxidative RNA demethylase activity"/>
    <property type="evidence" value="ECO:0007669"/>
    <property type="project" value="TreeGrafter"/>
</dbReference>
<sequence>MEDRRERNNAVVKELKARLGLNGFKTLQGLSIAFQHGKMAIDAYYNQAMETLQGDAALLLELASLLPDKAKSQAIKQHHLTQSDPTPAPVSEPLDRRPRDKLSRHKQPLSQHTKSSKGGFAFSGPRAKAKQGERLMEGDLYKLNRGTKGRVIAPIEDFPQEYKDECQEALANAMSVDPTLPAMDANVVLVNFYSDKGNLNWHRDNDEGKANTALNLGRPVVSFSVGDAADFGYKWKMEDQEKVVRLESGDVLIFGGPSRMILHSVIQVYPNTKPRTLKMNRGRLNITFRDHSELDDSEINLGYDGDNRLHK</sequence>
<keyword evidence="5 6" id="KW-0408">Iron</keyword>
<evidence type="ECO:0000256" key="1">
    <source>
        <dbReference type="ARBA" id="ARBA00007879"/>
    </source>
</evidence>
<dbReference type="EMBL" id="LGRX02035240">
    <property type="protein sequence ID" value="KAK3235702.1"/>
    <property type="molecule type" value="Genomic_DNA"/>
</dbReference>
<dbReference type="GO" id="GO:0008198">
    <property type="term" value="F:ferrous iron binding"/>
    <property type="evidence" value="ECO:0007669"/>
    <property type="project" value="TreeGrafter"/>
</dbReference>
<dbReference type="InterPro" id="IPR057634">
    <property type="entry name" value="PAH_ZNF598/HEL2"/>
</dbReference>
<organism evidence="9 10">
    <name type="scientific">Cymbomonas tetramitiformis</name>
    <dbReference type="NCBI Taxonomy" id="36881"/>
    <lineage>
        <taxon>Eukaryota</taxon>
        <taxon>Viridiplantae</taxon>
        <taxon>Chlorophyta</taxon>
        <taxon>Pyramimonadophyceae</taxon>
        <taxon>Pyramimonadales</taxon>
        <taxon>Pyramimonadaceae</taxon>
        <taxon>Cymbomonas</taxon>
    </lineage>
</organism>
<evidence type="ECO:0000256" key="5">
    <source>
        <dbReference type="ARBA" id="ARBA00023004"/>
    </source>
</evidence>
<dbReference type="AlphaFoldDB" id="A0AAE0EPX8"/>
<dbReference type="Pfam" id="PF13532">
    <property type="entry name" value="2OG-FeII_Oxy_2"/>
    <property type="match status" value="1"/>
</dbReference>
<evidence type="ECO:0000256" key="3">
    <source>
        <dbReference type="ARBA" id="ARBA00022964"/>
    </source>
</evidence>
<dbReference type="GO" id="GO:0005737">
    <property type="term" value="C:cytoplasm"/>
    <property type="evidence" value="ECO:0007669"/>
    <property type="project" value="TreeGrafter"/>
</dbReference>
<feature type="binding site" evidence="6">
    <location>
        <position position="263"/>
    </location>
    <ligand>
        <name>Fe cation</name>
        <dbReference type="ChEBI" id="CHEBI:24875"/>
        <note>catalytic</note>
    </ligand>
</feature>
<dbReference type="InterPro" id="IPR004574">
    <property type="entry name" value="Alkb"/>
</dbReference>
<evidence type="ECO:0000256" key="4">
    <source>
        <dbReference type="ARBA" id="ARBA00023002"/>
    </source>
</evidence>
<dbReference type="GO" id="GO:0035516">
    <property type="term" value="F:broad specificity oxidative DNA demethylase activity"/>
    <property type="evidence" value="ECO:0007669"/>
    <property type="project" value="TreeGrafter"/>
</dbReference>
<dbReference type="InterPro" id="IPR037151">
    <property type="entry name" value="AlkB-like_sf"/>
</dbReference>
<dbReference type="SUPFAM" id="SSF51197">
    <property type="entry name" value="Clavaminate synthase-like"/>
    <property type="match status" value="1"/>
</dbReference>
<evidence type="ECO:0000256" key="2">
    <source>
        <dbReference type="ARBA" id="ARBA00022723"/>
    </source>
</evidence>
<protein>
    <recommendedName>
        <fullName evidence="8">Fe2OG dioxygenase domain-containing protein</fullName>
    </recommendedName>
</protein>
<evidence type="ECO:0000259" key="8">
    <source>
        <dbReference type="PROSITE" id="PS51471"/>
    </source>
</evidence>
<keyword evidence="2 6" id="KW-0479">Metal-binding</keyword>
<keyword evidence="4" id="KW-0560">Oxidoreductase</keyword>
<evidence type="ECO:0000313" key="9">
    <source>
        <dbReference type="EMBL" id="KAK3235702.1"/>
    </source>
</evidence>
<gene>
    <name evidence="9" type="ORF">CYMTET_54111</name>
</gene>
<dbReference type="PANTHER" id="PTHR16557">
    <property type="entry name" value="ALKYLATED DNA REPAIR PROTEIN ALKB-RELATED"/>
    <property type="match status" value="1"/>
</dbReference>
<dbReference type="InterPro" id="IPR027450">
    <property type="entry name" value="AlkB-like"/>
</dbReference>
<dbReference type="Proteomes" id="UP001190700">
    <property type="component" value="Unassembled WGS sequence"/>
</dbReference>
<evidence type="ECO:0000256" key="7">
    <source>
        <dbReference type="SAM" id="MobiDB-lite"/>
    </source>
</evidence>
<reference evidence="9 10" key="1">
    <citation type="journal article" date="2015" name="Genome Biol. Evol.">
        <title>Comparative Genomics of a Bacterivorous Green Alga Reveals Evolutionary Causalities and Consequences of Phago-Mixotrophic Mode of Nutrition.</title>
        <authorList>
            <person name="Burns J.A."/>
            <person name="Paasch A."/>
            <person name="Narechania A."/>
            <person name="Kim E."/>
        </authorList>
    </citation>
    <scope>NUCLEOTIDE SEQUENCE [LARGE SCALE GENOMIC DNA]</scope>
    <source>
        <strain evidence="9 10">PLY_AMNH</strain>
    </source>
</reference>
<feature type="binding site" evidence="6">
    <location>
        <position position="202"/>
    </location>
    <ligand>
        <name>Fe cation</name>
        <dbReference type="ChEBI" id="CHEBI:24875"/>
        <note>catalytic</note>
    </ligand>
</feature>
<evidence type="ECO:0000256" key="6">
    <source>
        <dbReference type="PIRSR" id="PIRSR604574-2"/>
    </source>
</evidence>
<proteinExistence type="inferred from homology"/>
<comment type="caution">
    <text evidence="9">The sequence shown here is derived from an EMBL/GenBank/DDBJ whole genome shotgun (WGS) entry which is preliminary data.</text>
</comment>
<dbReference type="GO" id="GO:0035513">
    <property type="term" value="P:oxidative RNA demethylation"/>
    <property type="evidence" value="ECO:0007669"/>
    <property type="project" value="TreeGrafter"/>
</dbReference>
<dbReference type="Gene3D" id="2.60.120.590">
    <property type="entry name" value="Alpha-ketoglutarate-dependent dioxygenase AlkB-like"/>
    <property type="match status" value="1"/>
</dbReference>
<comment type="cofactor">
    <cofactor evidence="6">
        <name>Fe(2+)</name>
        <dbReference type="ChEBI" id="CHEBI:29033"/>
    </cofactor>
    <text evidence="6">Binds 1 Fe(2+) ion per subunit.</text>
</comment>
<feature type="region of interest" description="Disordered" evidence="7">
    <location>
        <begin position="73"/>
        <end position="135"/>
    </location>
</feature>
<feature type="domain" description="Fe2OG dioxygenase" evidence="8">
    <location>
        <begin position="184"/>
        <end position="292"/>
    </location>
</feature>